<dbReference type="EMBL" id="CP014352">
    <property type="protein sequence ID" value="AMS04221.1"/>
    <property type="molecule type" value="Genomic_DNA"/>
</dbReference>
<reference evidence="3 5" key="1">
    <citation type="journal article" date="2016" name="Plant Dis.">
        <title>Improved production of propionic acid using genome shuffling.</title>
        <authorList>
            <person name="Luna-Flores C.H."/>
            <person name="Palfreyman R.W."/>
            <person name="Kromer J.O."/>
            <person name="Nielsen L.K."/>
            <person name="Marcellin E."/>
        </authorList>
    </citation>
    <scope>NUCLEOTIDE SEQUENCE [LARGE SCALE GENOMIC DNA]</scope>
    <source>
        <strain evidence="3 5">F3E8</strain>
    </source>
</reference>
<reference evidence="2 4" key="2">
    <citation type="submission" date="2016-02" db="EMBL/GenBank/DDBJ databases">
        <title>Complete Genome Sequence of Propionibacterium acidipropionici ATCC 55737.</title>
        <authorList>
            <person name="Luna Flores C.H."/>
            <person name="Nielsen L.K."/>
            <person name="Marcellin E."/>
        </authorList>
    </citation>
    <scope>NUCLEOTIDE SEQUENCE [LARGE SCALE GENOMIC DNA]</scope>
    <source>
        <strain evidence="2 4">ATCC 55737</strain>
    </source>
</reference>
<evidence type="ECO:0008006" key="6">
    <source>
        <dbReference type="Google" id="ProtNLM"/>
    </source>
</evidence>
<evidence type="ECO:0000313" key="2">
    <source>
        <dbReference type="EMBL" id="AMS04221.1"/>
    </source>
</evidence>
<feature type="transmembrane region" description="Helical" evidence="1">
    <location>
        <begin position="431"/>
        <end position="455"/>
    </location>
</feature>
<evidence type="ECO:0000313" key="3">
    <source>
        <dbReference type="EMBL" id="AOZ45714.1"/>
    </source>
</evidence>
<dbReference type="RefSeq" id="WP_062818793.1">
    <property type="nucleotide sequence ID" value="NZ_CP014352.1"/>
</dbReference>
<gene>
    <name evidence="3" type="ORF">A8L58_02165</name>
    <name evidence="2" type="ORF">AXH35_00695</name>
</gene>
<dbReference type="AlphaFoldDB" id="A0AAC8YC72"/>
<feature type="transmembrane region" description="Helical" evidence="1">
    <location>
        <begin position="239"/>
        <end position="257"/>
    </location>
</feature>
<keyword evidence="5" id="KW-1185">Reference proteome</keyword>
<feature type="transmembrane region" description="Helical" evidence="1">
    <location>
        <begin position="160"/>
        <end position="185"/>
    </location>
</feature>
<keyword evidence="1" id="KW-0472">Membrane</keyword>
<protein>
    <recommendedName>
        <fullName evidence="6">ABC transporter permease</fullName>
    </recommendedName>
</protein>
<feature type="transmembrane region" description="Helical" evidence="1">
    <location>
        <begin position="192"/>
        <end position="209"/>
    </location>
</feature>
<feature type="transmembrane region" description="Helical" evidence="1">
    <location>
        <begin position="125"/>
        <end position="148"/>
    </location>
</feature>
<feature type="transmembrane region" description="Helical" evidence="1">
    <location>
        <begin position="505"/>
        <end position="526"/>
    </location>
</feature>
<dbReference type="Proteomes" id="UP000178666">
    <property type="component" value="Chromosome"/>
</dbReference>
<evidence type="ECO:0000256" key="1">
    <source>
        <dbReference type="SAM" id="Phobius"/>
    </source>
</evidence>
<dbReference type="EMBL" id="CP015970">
    <property type="protein sequence ID" value="AOZ45714.1"/>
    <property type="molecule type" value="Genomic_DNA"/>
</dbReference>
<feature type="transmembrane region" description="Helical" evidence="1">
    <location>
        <begin position="342"/>
        <end position="367"/>
    </location>
</feature>
<dbReference type="Proteomes" id="UP000075221">
    <property type="component" value="Chromosome"/>
</dbReference>
<feature type="transmembrane region" description="Helical" evidence="1">
    <location>
        <begin position="462"/>
        <end position="485"/>
    </location>
</feature>
<evidence type="ECO:0000313" key="4">
    <source>
        <dbReference type="Proteomes" id="UP000075221"/>
    </source>
</evidence>
<feature type="transmembrane region" description="Helical" evidence="1">
    <location>
        <begin position="81"/>
        <end position="104"/>
    </location>
</feature>
<accession>A0AAC8YC72</accession>
<name>A0AAC8YC72_9ACTN</name>
<feature type="transmembrane region" description="Helical" evidence="1">
    <location>
        <begin position="298"/>
        <end position="316"/>
    </location>
</feature>
<sequence length="533" mass="56231">MRTVAGTWTLLRTAVRRDLLFWICWIVVLAAMPPSTAVKYDQLVPAGTDPHTALAPLASNPSLVALLGPAFNPWTKGGFTFWRVGGFTAMFAGMMAGFAIIRATRAEEEDGRLELIRAGAVGRHAPLMSALVESALGCLVAGLVTALVCIGDGLGVRGSLAGGLAVTVCGLVVAGPGAAIAQVFASARTARGWTLGVLFGGMFLLRMMTDAAGDADAALRWAVPLEWGILIRPWAGERWWVAALAVALFLVTSALALRLESIRDHGAGLRTARPGPASAAGYLSGPFGLSWRLQRNGIIGWAAGLLIGAIGSGSIISQTGSSLANNRQLTSYLDHMGGSDNFLISFFATMLVILFGIAAIMVITVLGHLRTEESRGRIEPILAGATTRARVSGSHLTWAVLAPVVVMVAAGGLLALPRARSNSDWSLPGQYAASALALAPGLLLVCGIALLLVGWAPRLYGLAWAVIGWTLFTTWFSAIIDMPGWMVRLQPWGHLSLPPRDPMHWTPFVVETGIAIVLLGLGMIGYRRRNIPA</sequence>
<keyword evidence="1" id="KW-1133">Transmembrane helix</keyword>
<evidence type="ECO:0000313" key="5">
    <source>
        <dbReference type="Proteomes" id="UP000178666"/>
    </source>
</evidence>
<keyword evidence="1" id="KW-0812">Transmembrane</keyword>
<proteinExistence type="predicted"/>
<organism evidence="2 4">
    <name type="scientific">Acidipropionibacterium acidipropionici</name>
    <dbReference type="NCBI Taxonomy" id="1748"/>
    <lineage>
        <taxon>Bacteria</taxon>
        <taxon>Bacillati</taxon>
        <taxon>Actinomycetota</taxon>
        <taxon>Actinomycetes</taxon>
        <taxon>Propionibacteriales</taxon>
        <taxon>Propionibacteriaceae</taxon>
        <taxon>Acidipropionibacterium</taxon>
    </lineage>
</organism>
<feature type="transmembrane region" description="Helical" evidence="1">
    <location>
        <begin position="396"/>
        <end position="416"/>
    </location>
</feature>